<dbReference type="GO" id="GO:0008168">
    <property type="term" value="F:methyltransferase activity"/>
    <property type="evidence" value="ECO:0007669"/>
    <property type="project" value="UniProtKB-KW"/>
</dbReference>
<reference evidence="2 3" key="1">
    <citation type="submission" date="2014-01" db="EMBL/GenBank/DDBJ databases">
        <title>Genome sequence and analysis of Xanthomonas arboricola pv. pruni.</title>
        <authorList>
            <person name="Fujikawa T."/>
            <person name="Nakazono-Nagaoka E."/>
        </authorList>
    </citation>
    <scope>NUCLEOTIDE SEQUENCE [LARGE SCALE GENOMIC DNA]</scope>
    <source>
        <strain evidence="3">MAFF 311562</strain>
    </source>
</reference>
<proteinExistence type="predicted"/>
<gene>
    <name evidence="2" type="primary">cheR</name>
    <name evidence="2" type="ORF">XPU_2728</name>
</gene>
<keyword evidence="2" id="KW-0808">Transferase</keyword>
<evidence type="ECO:0000313" key="2">
    <source>
        <dbReference type="EMBL" id="GAE51196.1"/>
    </source>
</evidence>
<sequence length="63" mass="7302">MLSWIEEGASQQRRDDRDQAGGFGRRLIEKALPYSHGAQTRYELSDTRLECEIQLPLTSLHDR</sequence>
<evidence type="ECO:0000313" key="3">
    <source>
        <dbReference type="Proteomes" id="UP000019143"/>
    </source>
</evidence>
<dbReference type="Proteomes" id="UP000019143">
    <property type="component" value="Unassembled WGS sequence"/>
</dbReference>
<protein>
    <submittedName>
        <fullName evidence="2">Methyltransferase</fullName>
    </submittedName>
</protein>
<dbReference type="AlphaFoldDB" id="W4S3V5"/>
<accession>W4S3V5</accession>
<organism evidence="2 3">
    <name type="scientific">Xanthomonas arboricola pv. pruni str. MAFF 311562</name>
    <dbReference type="NCBI Taxonomy" id="1414836"/>
    <lineage>
        <taxon>Bacteria</taxon>
        <taxon>Pseudomonadati</taxon>
        <taxon>Pseudomonadota</taxon>
        <taxon>Gammaproteobacteria</taxon>
        <taxon>Lysobacterales</taxon>
        <taxon>Lysobacteraceae</taxon>
        <taxon>Xanthomonas</taxon>
    </lineage>
</organism>
<comment type="caution">
    <text evidence="2">The sequence shown here is derived from an EMBL/GenBank/DDBJ whole genome shotgun (WGS) entry which is preliminary data.</text>
</comment>
<dbReference type="GO" id="GO:0032259">
    <property type="term" value="P:methylation"/>
    <property type="evidence" value="ECO:0007669"/>
    <property type="project" value="UniProtKB-KW"/>
</dbReference>
<name>W4S3V5_9XANT</name>
<evidence type="ECO:0000256" key="1">
    <source>
        <dbReference type="SAM" id="MobiDB-lite"/>
    </source>
</evidence>
<feature type="region of interest" description="Disordered" evidence="1">
    <location>
        <begin position="1"/>
        <end position="22"/>
    </location>
</feature>
<keyword evidence="2" id="KW-0489">Methyltransferase</keyword>
<dbReference type="EMBL" id="BAVB01000290">
    <property type="protein sequence ID" value="GAE51196.1"/>
    <property type="molecule type" value="Genomic_DNA"/>
</dbReference>